<reference evidence="1 2" key="1">
    <citation type="journal article" date="2020" name="bioRxiv">
        <title>Metabolic contributions of an alphaproteobacterial endosymbiont in the apicomplexan Cardiosporidium cionae.</title>
        <authorList>
            <person name="Hunter E.S."/>
            <person name="Paight C.J."/>
            <person name="Lane C.E."/>
        </authorList>
    </citation>
    <scope>NUCLEOTIDE SEQUENCE [LARGE SCALE GENOMIC DNA]</scope>
    <source>
        <strain evidence="1">ESH_2018</strain>
    </source>
</reference>
<protein>
    <submittedName>
        <fullName evidence="1">Uncharacterized protein</fullName>
    </submittedName>
</protein>
<name>A0ABQ7JFE0_9APIC</name>
<gene>
    <name evidence="1" type="ORF">IE077_002950</name>
</gene>
<keyword evidence="2" id="KW-1185">Reference proteome</keyword>
<dbReference type="EMBL" id="JADAQX010000029">
    <property type="protein sequence ID" value="KAF8822714.1"/>
    <property type="molecule type" value="Genomic_DNA"/>
</dbReference>
<comment type="caution">
    <text evidence="1">The sequence shown here is derived from an EMBL/GenBank/DDBJ whole genome shotgun (WGS) entry which is preliminary data.</text>
</comment>
<accession>A0ABQ7JFE0</accession>
<dbReference type="Proteomes" id="UP000823046">
    <property type="component" value="Unassembled WGS sequence"/>
</dbReference>
<proteinExistence type="predicted"/>
<organism evidence="1 2">
    <name type="scientific">Cardiosporidium cionae</name>
    <dbReference type="NCBI Taxonomy" id="476202"/>
    <lineage>
        <taxon>Eukaryota</taxon>
        <taxon>Sar</taxon>
        <taxon>Alveolata</taxon>
        <taxon>Apicomplexa</taxon>
        <taxon>Aconoidasida</taxon>
        <taxon>Nephromycida</taxon>
        <taxon>Cardiosporidium</taxon>
    </lineage>
</organism>
<evidence type="ECO:0000313" key="1">
    <source>
        <dbReference type="EMBL" id="KAF8822714.1"/>
    </source>
</evidence>
<evidence type="ECO:0000313" key="2">
    <source>
        <dbReference type="Proteomes" id="UP000823046"/>
    </source>
</evidence>
<sequence>MDIKEKVTMSKNTWDLPAGNYRNLASAENYSTSFRDRNHSHSDIFGTTGKYADIMISSECSRKEPARAFSPRLEIISPRARRQAELQADSVCFPPPESRNVPLEDVEEPEPQYPLNMMLDKKSRCSSPLPIVKPTDQNDFGEEKMSDLFDGEKLNDTARGRRIMQDKSHVFQNSPTINAAYGKCVSALQEKSRQDETSLRESRIRNPMFSNLFGRSTPDYPASEHDDTNATAWSKLWECENKNSDDCRLSYDSQSLASMTPRERHLTELKSHLPLPLPKLSSIENKELMEDSYDTSARLKDAVSGGHKEIHQAHMQSTLLGTDFYLKAKQIKPSETVQIQLSRLRSTVTENDLIQFIRRCGCHLTQLKLDMDPLNHKCKGKASILIRNHNGAGGIIYFGESLAADDINVEITDLWNPHA</sequence>